<feature type="compositionally biased region" description="Polar residues" evidence="9">
    <location>
        <begin position="133"/>
        <end position="150"/>
    </location>
</feature>
<feature type="compositionally biased region" description="Low complexity" evidence="9">
    <location>
        <begin position="251"/>
        <end position="266"/>
    </location>
</feature>
<feature type="compositionally biased region" description="Polar residues" evidence="9">
    <location>
        <begin position="240"/>
        <end position="250"/>
    </location>
</feature>
<keyword evidence="12" id="KW-1185">Reference proteome</keyword>
<feature type="domain" description="Homeobox" evidence="10">
    <location>
        <begin position="385"/>
        <end position="448"/>
    </location>
</feature>
<dbReference type="PANTHER" id="PTHR11850">
    <property type="entry name" value="HOMEOBOX PROTEIN TRANSCRIPTION FACTORS"/>
    <property type="match status" value="1"/>
</dbReference>
<evidence type="ECO:0000256" key="1">
    <source>
        <dbReference type="ARBA" id="ARBA00004123"/>
    </source>
</evidence>
<dbReference type="InterPro" id="IPR006563">
    <property type="entry name" value="POX_dom"/>
</dbReference>
<keyword evidence="4 8" id="KW-0238">DNA-binding</keyword>
<dbReference type="Pfam" id="PF05920">
    <property type="entry name" value="Homeobox_KN"/>
    <property type="match status" value="1"/>
</dbReference>
<keyword evidence="5 8" id="KW-0371">Homeobox</keyword>
<dbReference type="InterPro" id="IPR001356">
    <property type="entry name" value="HD"/>
</dbReference>
<gene>
    <name evidence="11" type="ORF">Fot_46141</name>
</gene>
<name>A0ABD1QMY7_9LAMI</name>
<accession>A0ABD1QMY7</accession>
<evidence type="ECO:0000313" key="12">
    <source>
        <dbReference type="Proteomes" id="UP001604277"/>
    </source>
</evidence>
<evidence type="ECO:0000256" key="7">
    <source>
        <dbReference type="ARBA" id="ARBA00023242"/>
    </source>
</evidence>
<proteinExistence type="inferred from homology"/>
<dbReference type="InterPro" id="IPR050224">
    <property type="entry name" value="TALE_homeobox"/>
</dbReference>
<sequence>MATCFPSSNNQRDSATMLYLRVPLPGSYSETPVLPGNMMMYTNFSQSSDVQPVGGSDSDTSRQETLSNLVGSRTVDHDFNMIHPMGGVSGILQGATNLEGRGLSLSLSTQEPSRMNMSSIQYLSSNPNFSTLLGSNPSISGETRGQNGSLEENDDSQIKQSRYDEYMLSDVPGSNSDSIKANVPAYGVSSIANVIPNSKYLKAAQQLLDEVVNVRQAIMEQHKRNEFMKTAKESDGESGNGTSDPSAVGTSSIPQDSSSISPSDLSAAKKQDVQDRITKLLSMLDEVDRRYRQYYHQMQIVVSSFDVIAGSSAAKSYTALALKTISRHFRSLRDAINGQICVARRSLGEEDSSANGKGVGISRLRYVDQQLRQQRALQQLGMMQPHAWRPQRGLPESSVSILRAWLFEHFLHPYPKDSDKTMLARQTGLTRSQVSNWFINARVRLWKPMVEEMYKKEVGDVEIDSNSSSESAQKALKTDAKASDDLNQTATSTENEHCRTGQPFETNSDNVHDVEMVGSDTNPTYQNLIRAEPENGYGIGQRRVDQKHLSMDDRSLLPDTIIQSNYGDERFMEAAYQISELERFGSGNGVSLTLRLQGGSLPVSDETRRDFVTMRGNDVYNVTASSTGIETPGFDFSNSGNQQHEFVSSRILHDFVA</sequence>
<evidence type="ECO:0000256" key="8">
    <source>
        <dbReference type="PROSITE-ProRule" id="PRU00108"/>
    </source>
</evidence>
<evidence type="ECO:0000259" key="10">
    <source>
        <dbReference type="PROSITE" id="PS50071"/>
    </source>
</evidence>
<keyword evidence="6" id="KW-0804">Transcription</keyword>
<comment type="caution">
    <text evidence="11">The sequence shown here is derived from an EMBL/GenBank/DDBJ whole genome shotgun (WGS) entry which is preliminary data.</text>
</comment>
<evidence type="ECO:0000256" key="6">
    <source>
        <dbReference type="ARBA" id="ARBA00023163"/>
    </source>
</evidence>
<feature type="DNA-binding region" description="Homeobox" evidence="8">
    <location>
        <begin position="387"/>
        <end position="449"/>
    </location>
</feature>
<dbReference type="GO" id="GO:0005634">
    <property type="term" value="C:nucleus"/>
    <property type="evidence" value="ECO:0007669"/>
    <property type="project" value="UniProtKB-SubCell"/>
</dbReference>
<evidence type="ECO:0000256" key="5">
    <source>
        <dbReference type="ARBA" id="ARBA00023155"/>
    </source>
</evidence>
<dbReference type="Gene3D" id="1.10.10.60">
    <property type="entry name" value="Homeodomain-like"/>
    <property type="match status" value="1"/>
</dbReference>
<keyword evidence="3" id="KW-0805">Transcription regulation</keyword>
<dbReference type="FunFam" id="1.10.10.60:FF:000083">
    <property type="entry name" value="BEL1-like homeodomain protein 4"/>
    <property type="match status" value="1"/>
</dbReference>
<dbReference type="SMART" id="SM00574">
    <property type="entry name" value="POX"/>
    <property type="match status" value="1"/>
</dbReference>
<keyword evidence="7 8" id="KW-0539">Nucleus</keyword>
<dbReference type="GO" id="GO:0003677">
    <property type="term" value="F:DNA binding"/>
    <property type="evidence" value="ECO:0007669"/>
    <property type="project" value="UniProtKB-UniRule"/>
</dbReference>
<dbReference type="CDD" id="cd00086">
    <property type="entry name" value="homeodomain"/>
    <property type="match status" value="1"/>
</dbReference>
<comment type="subcellular location">
    <subcellularLocation>
        <location evidence="1 8">Nucleus</location>
    </subcellularLocation>
</comment>
<reference evidence="12" key="1">
    <citation type="submission" date="2024-07" db="EMBL/GenBank/DDBJ databases">
        <title>Two chromosome-level genome assemblies of Korean endemic species Abeliophyllum distichum and Forsythia ovata (Oleaceae).</title>
        <authorList>
            <person name="Jang H."/>
        </authorList>
    </citation>
    <scope>NUCLEOTIDE SEQUENCE [LARGE SCALE GENOMIC DNA]</scope>
</reference>
<dbReference type="SMART" id="SM00389">
    <property type="entry name" value="HOX"/>
    <property type="match status" value="1"/>
</dbReference>
<feature type="region of interest" description="Disordered" evidence="9">
    <location>
        <begin position="461"/>
        <end position="510"/>
    </location>
</feature>
<evidence type="ECO:0000256" key="4">
    <source>
        <dbReference type="ARBA" id="ARBA00023125"/>
    </source>
</evidence>
<evidence type="ECO:0000256" key="9">
    <source>
        <dbReference type="SAM" id="MobiDB-lite"/>
    </source>
</evidence>
<dbReference type="InterPro" id="IPR009057">
    <property type="entry name" value="Homeodomain-like_sf"/>
</dbReference>
<dbReference type="Proteomes" id="UP001604277">
    <property type="component" value="Unassembled WGS sequence"/>
</dbReference>
<dbReference type="SUPFAM" id="SSF46689">
    <property type="entry name" value="Homeodomain-like"/>
    <property type="match status" value="1"/>
</dbReference>
<feature type="region of interest" description="Disordered" evidence="9">
    <location>
        <begin position="133"/>
        <end position="156"/>
    </location>
</feature>
<protein>
    <submittedName>
        <fullName evidence="11">BEL1-like homeodomain protein 6</fullName>
    </submittedName>
</protein>
<feature type="region of interest" description="Disordered" evidence="9">
    <location>
        <begin position="229"/>
        <end position="270"/>
    </location>
</feature>
<comment type="similarity">
    <text evidence="2">Belongs to the TALE/BELL homeobox family.</text>
</comment>
<organism evidence="11 12">
    <name type="scientific">Forsythia ovata</name>
    <dbReference type="NCBI Taxonomy" id="205694"/>
    <lineage>
        <taxon>Eukaryota</taxon>
        <taxon>Viridiplantae</taxon>
        <taxon>Streptophyta</taxon>
        <taxon>Embryophyta</taxon>
        <taxon>Tracheophyta</taxon>
        <taxon>Spermatophyta</taxon>
        <taxon>Magnoliopsida</taxon>
        <taxon>eudicotyledons</taxon>
        <taxon>Gunneridae</taxon>
        <taxon>Pentapetalae</taxon>
        <taxon>asterids</taxon>
        <taxon>lamiids</taxon>
        <taxon>Lamiales</taxon>
        <taxon>Oleaceae</taxon>
        <taxon>Forsythieae</taxon>
        <taxon>Forsythia</taxon>
    </lineage>
</organism>
<dbReference type="Pfam" id="PF07526">
    <property type="entry name" value="POX"/>
    <property type="match status" value="1"/>
</dbReference>
<dbReference type="PROSITE" id="PS50071">
    <property type="entry name" value="HOMEOBOX_2"/>
    <property type="match status" value="1"/>
</dbReference>
<dbReference type="EMBL" id="JBFOLJ010000014">
    <property type="protein sequence ID" value="KAL2477127.1"/>
    <property type="molecule type" value="Genomic_DNA"/>
</dbReference>
<dbReference type="AlphaFoldDB" id="A0ABD1QMY7"/>
<dbReference type="InterPro" id="IPR008422">
    <property type="entry name" value="KN_HD"/>
</dbReference>
<evidence type="ECO:0000313" key="11">
    <source>
        <dbReference type="EMBL" id="KAL2477127.1"/>
    </source>
</evidence>
<evidence type="ECO:0000256" key="3">
    <source>
        <dbReference type="ARBA" id="ARBA00023015"/>
    </source>
</evidence>
<evidence type="ECO:0000256" key="2">
    <source>
        <dbReference type="ARBA" id="ARBA00006454"/>
    </source>
</evidence>